<name>A0AAW2TZP7_9LAMI</name>
<evidence type="ECO:0000313" key="2">
    <source>
        <dbReference type="EMBL" id="KAL0410511.1"/>
    </source>
</evidence>
<feature type="region of interest" description="Disordered" evidence="1">
    <location>
        <begin position="48"/>
        <end position="76"/>
    </location>
</feature>
<reference evidence="2" key="2">
    <citation type="journal article" date="2024" name="Plant">
        <title>Genomic evolution and insights into agronomic trait innovations of Sesamum species.</title>
        <authorList>
            <person name="Miao H."/>
            <person name="Wang L."/>
            <person name="Qu L."/>
            <person name="Liu H."/>
            <person name="Sun Y."/>
            <person name="Le M."/>
            <person name="Wang Q."/>
            <person name="Wei S."/>
            <person name="Zheng Y."/>
            <person name="Lin W."/>
            <person name="Duan Y."/>
            <person name="Cao H."/>
            <person name="Xiong S."/>
            <person name="Wang X."/>
            <person name="Wei L."/>
            <person name="Li C."/>
            <person name="Ma Q."/>
            <person name="Ju M."/>
            <person name="Zhao R."/>
            <person name="Li G."/>
            <person name="Mu C."/>
            <person name="Tian Q."/>
            <person name="Mei H."/>
            <person name="Zhang T."/>
            <person name="Gao T."/>
            <person name="Zhang H."/>
        </authorList>
    </citation>
    <scope>NUCLEOTIDE SEQUENCE</scope>
    <source>
        <strain evidence="2">KEN1</strain>
    </source>
</reference>
<evidence type="ECO:0000256" key="1">
    <source>
        <dbReference type="SAM" id="MobiDB-lite"/>
    </source>
</evidence>
<organism evidence="2">
    <name type="scientific">Sesamum latifolium</name>
    <dbReference type="NCBI Taxonomy" id="2727402"/>
    <lineage>
        <taxon>Eukaryota</taxon>
        <taxon>Viridiplantae</taxon>
        <taxon>Streptophyta</taxon>
        <taxon>Embryophyta</taxon>
        <taxon>Tracheophyta</taxon>
        <taxon>Spermatophyta</taxon>
        <taxon>Magnoliopsida</taxon>
        <taxon>eudicotyledons</taxon>
        <taxon>Gunneridae</taxon>
        <taxon>Pentapetalae</taxon>
        <taxon>asterids</taxon>
        <taxon>lamiids</taxon>
        <taxon>Lamiales</taxon>
        <taxon>Pedaliaceae</taxon>
        <taxon>Sesamum</taxon>
    </lineage>
</organism>
<dbReference type="EMBL" id="JACGWN010000013">
    <property type="protein sequence ID" value="KAL0410511.1"/>
    <property type="molecule type" value="Genomic_DNA"/>
</dbReference>
<proteinExistence type="predicted"/>
<reference evidence="2" key="1">
    <citation type="submission" date="2020-06" db="EMBL/GenBank/DDBJ databases">
        <authorList>
            <person name="Li T."/>
            <person name="Hu X."/>
            <person name="Zhang T."/>
            <person name="Song X."/>
            <person name="Zhang H."/>
            <person name="Dai N."/>
            <person name="Sheng W."/>
            <person name="Hou X."/>
            <person name="Wei L."/>
        </authorList>
    </citation>
    <scope>NUCLEOTIDE SEQUENCE</scope>
    <source>
        <strain evidence="2">KEN1</strain>
        <tissue evidence="2">Leaf</tissue>
    </source>
</reference>
<gene>
    <name evidence="2" type="ORF">Slati_3640800</name>
</gene>
<comment type="caution">
    <text evidence="2">The sequence shown here is derived from an EMBL/GenBank/DDBJ whole genome shotgun (WGS) entry which is preliminary data.</text>
</comment>
<sequence>MAVRLDDFDVILGIDFFIVANMMILPRLGEIFISGGNKPTFVRGEYEGDTTARKKSKMAEAGPSNASPSKEGAHSPHIAGFCCIGKMQEEMERRWTNAQQDCEIGSESFTYADVLKRERECEGKHSDSARSGKRALVQSTSGRKESKAAASTRASISVGGGGL</sequence>
<protein>
    <submittedName>
        <fullName evidence="2">Uncharacterized protein</fullName>
    </submittedName>
</protein>
<accession>A0AAW2TZP7</accession>
<dbReference type="AlphaFoldDB" id="A0AAW2TZP7"/>
<feature type="compositionally biased region" description="Basic and acidic residues" evidence="1">
    <location>
        <begin position="121"/>
        <end position="130"/>
    </location>
</feature>
<feature type="region of interest" description="Disordered" evidence="1">
    <location>
        <begin position="121"/>
        <end position="163"/>
    </location>
</feature>